<name>K9P4V3_CYAGP</name>
<evidence type="ECO:0000313" key="2">
    <source>
        <dbReference type="Proteomes" id="UP000010388"/>
    </source>
</evidence>
<dbReference type="RefSeq" id="WP_015108865.1">
    <property type="nucleotide sequence ID" value="NC_019675.1"/>
</dbReference>
<dbReference type="Proteomes" id="UP000010388">
    <property type="component" value="Chromosome"/>
</dbReference>
<gene>
    <name evidence="1" type="ordered locus">Cyagr_1234</name>
</gene>
<accession>K9P4V3</accession>
<dbReference type="STRING" id="292564.Cyagr_1234"/>
<dbReference type="KEGG" id="cgc:Cyagr_1234"/>
<evidence type="ECO:0000313" key="1">
    <source>
        <dbReference type="EMBL" id="AFY28412.1"/>
    </source>
</evidence>
<protein>
    <submittedName>
        <fullName evidence="1">Uncharacterized protein</fullName>
    </submittedName>
</protein>
<sequence length="52" mass="5902">MPPHRISWINTPVLLEAIERYEQGRLPRSLTLWLQTVLEIEAPPSDPLIPGG</sequence>
<reference evidence="2" key="1">
    <citation type="journal article" date="2013" name="Proc. Natl. Acad. Sci. U.S.A.">
        <title>Improving the coverage of the cyanobacterial phylum using diversity-driven genome sequencing.</title>
        <authorList>
            <person name="Shih P.M."/>
            <person name="Wu D."/>
            <person name="Latifi A."/>
            <person name="Axen S.D."/>
            <person name="Fewer D.P."/>
            <person name="Talla E."/>
            <person name="Calteau A."/>
            <person name="Cai F."/>
            <person name="Tandeau de Marsac N."/>
            <person name="Rippka R."/>
            <person name="Herdman M."/>
            <person name="Sivonen K."/>
            <person name="Coursin T."/>
            <person name="Laurent T."/>
            <person name="Goodwin L."/>
            <person name="Nolan M."/>
            <person name="Davenport K.W."/>
            <person name="Han C.S."/>
            <person name="Rubin E.M."/>
            <person name="Eisen J.A."/>
            <person name="Woyke T."/>
            <person name="Gugger M."/>
            <person name="Kerfeld C.A."/>
        </authorList>
    </citation>
    <scope>NUCLEOTIDE SEQUENCE [LARGE SCALE GENOMIC DNA]</scope>
    <source>
        <strain evidence="2">ATCC 27147 / PCC 6307</strain>
    </source>
</reference>
<proteinExistence type="predicted"/>
<dbReference type="HOGENOM" id="CLU_202660_0_0_3"/>
<dbReference type="EMBL" id="CP003495">
    <property type="protein sequence ID" value="AFY28412.1"/>
    <property type="molecule type" value="Genomic_DNA"/>
</dbReference>
<dbReference type="AlphaFoldDB" id="K9P4V3"/>
<organism evidence="1 2">
    <name type="scientific">Cyanobium gracile (strain ATCC 27147 / PCC 6307)</name>
    <dbReference type="NCBI Taxonomy" id="292564"/>
    <lineage>
        <taxon>Bacteria</taxon>
        <taxon>Bacillati</taxon>
        <taxon>Cyanobacteriota</taxon>
        <taxon>Cyanophyceae</taxon>
        <taxon>Synechococcales</taxon>
        <taxon>Prochlorococcaceae</taxon>
        <taxon>Cyanobium</taxon>
    </lineage>
</organism>